<keyword evidence="5" id="KW-1185">Reference proteome</keyword>
<dbReference type="InterPro" id="IPR007889">
    <property type="entry name" value="HTH_Psq"/>
</dbReference>
<evidence type="ECO:0000313" key="5">
    <source>
        <dbReference type="Proteomes" id="UP000324222"/>
    </source>
</evidence>
<evidence type="ECO:0000313" key="4">
    <source>
        <dbReference type="EMBL" id="MPC49420.1"/>
    </source>
</evidence>
<comment type="caution">
    <text evidence="4">The sequence shown here is derived from an EMBL/GenBank/DDBJ whole genome shotgun (WGS) entry which is preliminary data.</text>
</comment>
<proteinExistence type="predicted"/>
<name>A0A5B7FNW2_PORTR</name>
<dbReference type="SUPFAM" id="SSF46689">
    <property type="entry name" value="Homeodomain-like"/>
    <property type="match status" value="1"/>
</dbReference>
<dbReference type="AlphaFoldDB" id="A0A5B7FNW2"/>
<evidence type="ECO:0000256" key="1">
    <source>
        <dbReference type="ARBA" id="ARBA00004123"/>
    </source>
</evidence>
<dbReference type="Proteomes" id="UP000324222">
    <property type="component" value="Unassembled WGS sequence"/>
</dbReference>
<dbReference type="EMBL" id="VSRR010008867">
    <property type="protein sequence ID" value="MPC49420.1"/>
    <property type="molecule type" value="Genomic_DNA"/>
</dbReference>
<dbReference type="OrthoDB" id="10004596at2759"/>
<accession>A0A5B7FNW2</accession>
<dbReference type="GO" id="GO:0005634">
    <property type="term" value="C:nucleus"/>
    <property type="evidence" value="ECO:0007669"/>
    <property type="project" value="UniProtKB-SubCell"/>
</dbReference>
<feature type="region of interest" description="Disordered" evidence="2">
    <location>
        <begin position="119"/>
        <end position="156"/>
    </location>
</feature>
<dbReference type="InterPro" id="IPR009057">
    <property type="entry name" value="Homeodomain-like_sf"/>
</dbReference>
<dbReference type="Gene3D" id="1.10.10.60">
    <property type="entry name" value="Homeodomain-like"/>
    <property type="match status" value="1"/>
</dbReference>
<evidence type="ECO:0000256" key="2">
    <source>
        <dbReference type="SAM" id="MobiDB-lite"/>
    </source>
</evidence>
<gene>
    <name evidence="4" type="ORF">E2C01_043220</name>
</gene>
<feature type="compositionally biased region" description="Polar residues" evidence="2">
    <location>
        <begin position="64"/>
        <end position="77"/>
    </location>
</feature>
<comment type="subcellular location">
    <subcellularLocation>
        <location evidence="1">Nucleus</location>
    </subcellularLocation>
</comment>
<feature type="compositionally biased region" description="Polar residues" evidence="2">
    <location>
        <begin position="119"/>
        <end position="132"/>
    </location>
</feature>
<evidence type="ECO:0000259" key="3">
    <source>
        <dbReference type="Pfam" id="PF04218"/>
    </source>
</evidence>
<dbReference type="GO" id="GO:0003677">
    <property type="term" value="F:DNA binding"/>
    <property type="evidence" value="ECO:0007669"/>
    <property type="project" value="InterPro"/>
</dbReference>
<feature type="domain" description="HTH psq-type" evidence="3">
    <location>
        <begin position="7"/>
        <end position="51"/>
    </location>
</feature>
<feature type="region of interest" description="Disordered" evidence="2">
    <location>
        <begin position="59"/>
        <end position="78"/>
    </location>
</feature>
<organism evidence="4 5">
    <name type="scientific">Portunus trituberculatus</name>
    <name type="common">Swimming crab</name>
    <name type="synonym">Neptunus trituberculatus</name>
    <dbReference type="NCBI Taxonomy" id="210409"/>
    <lineage>
        <taxon>Eukaryota</taxon>
        <taxon>Metazoa</taxon>
        <taxon>Ecdysozoa</taxon>
        <taxon>Arthropoda</taxon>
        <taxon>Crustacea</taxon>
        <taxon>Multicrustacea</taxon>
        <taxon>Malacostraca</taxon>
        <taxon>Eumalacostraca</taxon>
        <taxon>Eucarida</taxon>
        <taxon>Decapoda</taxon>
        <taxon>Pleocyemata</taxon>
        <taxon>Brachyura</taxon>
        <taxon>Eubrachyura</taxon>
        <taxon>Portunoidea</taxon>
        <taxon>Portunidae</taxon>
        <taxon>Portuninae</taxon>
        <taxon>Portunus</taxon>
    </lineage>
</organism>
<feature type="compositionally biased region" description="Polar residues" evidence="2">
    <location>
        <begin position="139"/>
        <end position="156"/>
    </location>
</feature>
<protein>
    <recommendedName>
        <fullName evidence="3">HTH psq-type domain-containing protein</fullName>
    </recommendedName>
</protein>
<reference evidence="4 5" key="1">
    <citation type="submission" date="2019-05" db="EMBL/GenBank/DDBJ databases">
        <title>Another draft genome of Portunus trituberculatus and its Hox gene families provides insights of decapod evolution.</title>
        <authorList>
            <person name="Jeong J.-H."/>
            <person name="Song I."/>
            <person name="Kim S."/>
            <person name="Choi T."/>
            <person name="Kim D."/>
            <person name="Ryu S."/>
            <person name="Kim W."/>
        </authorList>
    </citation>
    <scope>NUCLEOTIDE SEQUENCE [LARGE SCALE GENOMIC DNA]</scope>
    <source>
        <tissue evidence="4">Muscle</tissue>
    </source>
</reference>
<sequence>MSPSVAKKTRKSLTLKVKLDIIHRHKRGQKTNSIACHHGLTPSTVSTIFKSADFIKKAGDISGSGRSTPDSSHNNSPEMRRKLLDLHPLSTEARPPLLNHDKSPITSVGCKIIPRSVSSTAQDKSPCSTSGQIFPAPHQPTTEKPPSTNNSKAGIPTSSEILMNVINSEKRGLKKYGGKNKQIKLLQTPFIDGTCVSMSVDQ</sequence>
<dbReference type="Pfam" id="PF04218">
    <property type="entry name" value="CENP-B_N"/>
    <property type="match status" value="1"/>
</dbReference>